<dbReference type="InterPro" id="IPR011601">
    <property type="entry name" value="MurB_C"/>
</dbReference>
<keyword evidence="9 16" id="KW-0521">NADP</keyword>
<dbReference type="EMBL" id="PFSH01000016">
    <property type="protein sequence ID" value="PJC25321.1"/>
    <property type="molecule type" value="Genomic_DNA"/>
</dbReference>
<dbReference type="GO" id="GO:0009252">
    <property type="term" value="P:peptidoglycan biosynthetic process"/>
    <property type="evidence" value="ECO:0007669"/>
    <property type="project" value="UniProtKB-UniRule"/>
</dbReference>
<evidence type="ECO:0000256" key="12">
    <source>
        <dbReference type="ARBA" id="ARBA00023002"/>
    </source>
</evidence>
<keyword evidence="7 16" id="KW-0285">Flavoprotein</keyword>
<dbReference type="GO" id="GO:0071949">
    <property type="term" value="F:FAD binding"/>
    <property type="evidence" value="ECO:0007669"/>
    <property type="project" value="InterPro"/>
</dbReference>
<dbReference type="GO" id="GO:0005829">
    <property type="term" value="C:cytosol"/>
    <property type="evidence" value="ECO:0007669"/>
    <property type="project" value="TreeGrafter"/>
</dbReference>
<accession>A0A2M8ERL2</accession>
<evidence type="ECO:0000256" key="4">
    <source>
        <dbReference type="ARBA" id="ARBA00004752"/>
    </source>
</evidence>
<comment type="similarity">
    <text evidence="16">Belongs to the MurB family.</text>
</comment>
<dbReference type="InterPro" id="IPR016169">
    <property type="entry name" value="FAD-bd_PCMH_sub2"/>
</dbReference>
<keyword evidence="12 16" id="KW-0560">Oxidoreductase</keyword>
<evidence type="ECO:0000256" key="9">
    <source>
        <dbReference type="ARBA" id="ARBA00022857"/>
    </source>
</evidence>
<keyword evidence="5 16" id="KW-0963">Cytoplasm</keyword>
<evidence type="ECO:0000313" key="18">
    <source>
        <dbReference type="EMBL" id="PJC25321.1"/>
    </source>
</evidence>
<dbReference type="EC" id="1.3.1.98" evidence="16"/>
<evidence type="ECO:0000256" key="7">
    <source>
        <dbReference type="ARBA" id="ARBA00022630"/>
    </source>
</evidence>
<evidence type="ECO:0000259" key="17">
    <source>
        <dbReference type="PROSITE" id="PS51387"/>
    </source>
</evidence>
<dbReference type="Pfam" id="PF02873">
    <property type="entry name" value="MurB_C"/>
    <property type="match status" value="1"/>
</dbReference>
<keyword evidence="13 16" id="KW-0131">Cell cycle</keyword>
<dbReference type="GO" id="GO:0051301">
    <property type="term" value="P:cell division"/>
    <property type="evidence" value="ECO:0007669"/>
    <property type="project" value="UniProtKB-KW"/>
</dbReference>
<dbReference type="GO" id="GO:0071555">
    <property type="term" value="P:cell wall organization"/>
    <property type="evidence" value="ECO:0007669"/>
    <property type="project" value="UniProtKB-KW"/>
</dbReference>
<keyword evidence="10 16" id="KW-0133">Cell shape</keyword>
<feature type="domain" description="FAD-binding PCMH-type" evidence="17">
    <location>
        <begin position="18"/>
        <end position="184"/>
    </location>
</feature>
<evidence type="ECO:0000256" key="13">
    <source>
        <dbReference type="ARBA" id="ARBA00023306"/>
    </source>
</evidence>
<comment type="subcellular location">
    <subcellularLocation>
        <location evidence="3 16">Cytoplasm</location>
    </subcellularLocation>
</comment>
<dbReference type="NCBIfam" id="NF010480">
    <property type="entry name" value="PRK13905.1"/>
    <property type="match status" value="1"/>
</dbReference>
<dbReference type="SUPFAM" id="SSF56176">
    <property type="entry name" value="FAD-binding/transporter-associated domain-like"/>
    <property type="match status" value="1"/>
</dbReference>
<dbReference type="PANTHER" id="PTHR21071:SF4">
    <property type="entry name" value="UDP-N-ACETYLENOLPYRUVOYLGLUCOSAMINE REDUCTASE"/>
    <property type="match status" value="1"/>
</dbReference>
<keyword evidence="11 16" id="KW-0573">Peptidoglycan synthesis</keyword>
<keyword evidence="6 16" id="KW-0132">Cell division</keyword>
<dbReference type="PROSITE" id="PS51387">
    <property type="entry name" value="FAD_PCMH"/>
    <property type="match status" value="1"/>
</dbReference>
<feature type="active site" description="Proton donor" evidence="16">
    <location>
        <position position="212"/>
    </location>
</feature>
<dbReference type="NCBIfam" id="TIGR00179">
    <property type="entry name" value="murB"/>
    <property type="match status" value="1"/>
</dbReference>
<name>A0A2M8ERL2_9BACT</name>
<gene>
    <name evidence="16" type="primary">murB</name>
    <name evidence="18" type="ORF">CO056_00840</name>
</gene>
<dbReference type="SUPFAM" id="SSF56194">
    <property type="entry name" value="Uridine diphospho-N-Acetylenolpyruvylglucosamine reductase, MurB, C-terminal domain"/>
    <property type="match status" value="1"/>
</dbReference>
<dbReference type="GO" id="GO:0008762">
    <property type="term" value="F:UDP-N-acetylmuramate dehydrogenase activity"/>
    <property type="evidence" value="ECO:0007669"/>
    <property type="project" value="UniProtKB-UniRule"/>
</dbReference>
<comment type="function">
    <text evidence="2 16">Cell wall formation.</text>
</comment>
<dbReference type="Pfam" id="PF01565">
    <property type="entry name" value="FAD_binding_4"/>
    <property type="match status" value="1"/>
</dbReference>
<organism evidence="18 19">
    <name type="scientific">Candidatus Tagabacteria bacterium CG_4_9_14_0_2_um_filter_41_11</name>
    <dbReference type="NCBI Taxonomy" id="1975019"/>
    <lineage>
        <taxon>Bacteria</taxon>
        <taxon>Candidatus Tagaibacteriota</taxon>
    </lineage>
</organism>
<reference evidence="19" key="1">
    <citation type="submission" date="2017-09" db="EMBL/GenBank/DDBJ databases">
        <title>Depth-based differentiation of microbial function through sediment-hosted aquifers and enrichment of novel symbionts in the deep terrestrial subsurface.</title>
        <authorList>
            <person name="Probst A.J."/>
            <person name="Ladd B."/>
            <person name="Jarett J.K."/>
            <person name="Geller-Mcgrath D.E."/>
            <person name="Sieber C.M.K."/>
            <person name="Emerson J.B."/>
            <person name="Anantharaman K."/>
            <person name="Thomas B.C."/>
            <person name="Malmstrom R."/>
            <person name="Stieglmeier M."/>
            <person name="Klingl A."/>
            <person name="Woyke T."/>
            <person name="Ryan C.M."/>
            <person name="Banfield J.F."/>
        </authorList>
    </citation>
    <scope>NUCLEOTIDE SEQUENCE [LARGE SCALE GENOMIC DNA]</scope>
</reference>
<feature type="active site" evidence="16">
    <location>
        <position position="306"/>
    </location>
</feature>
<evidence type="ECO:0000256" key="3">
    <source>
        <dbReference type="ARBA" id="ARBA00004496"/>
    </source>
</evidence>
<keyword evidence="8 16" id="KW-0274">FAD</keyword>
<comment type="caution">
    <text evidence="18">The sequence shown here is derived from an EMBL/GenBank/DDBJ whole genome shotgun (WGS) entry which is preliminary data.</text>
</comment>
<proteinExistence type="inferred from homology"/>
<evidence type="ECO:0000256" key="1">
    <source>
        <dbReference type="ARBA" id="ARBA00001974"/>
    </source>
</evidence>
<evidence type="ECO:0000256" key="6">
    <source>
        <dbReference type="ARBA" id="ARBA00022618"/>
    </source>
</evidence>
<dbReference type="GO" id="GO:0008360">
    <property type="term" value="P:regulation of cell shape"/>
    <property type="evidence" value="ECO:0007669"/>
    <property type="project" value="UniProtKB-KW"/>
</dbReference>
<dbReference type="UniPathway" id="UPA00219"/>
<comment type="catalytic activity">
    <reaction evidence="15 16">
        <text>UDP-N-acetyl-alpha-D-muramate + NADP(+) = UDP-N-acetyl-3-O-(1-carboxyvinyl)-alpha-D-glucosamine + NADPH + H(+)</text>
        <dbReference type="Rhea" id="RHEA:12248"/>
        <dbReference type="ChEBI" id="CHEBI:15378"/>
        <dbReference type="ChEBI" id="CHEBI:57783"/>
        <dbReference type="ChEBI" id="CHEBI:58349"/>
        <dbReference type="ChEBI" id="CHEBI:68483"/>
        <dbReference type="ChEBI" id="CHEBI:70757"/>
        <dbReference type="EC" id="1.3.1.98"/>
    </reaction>
</comment>
<dbReference type="InterPro" id="IPR036635">
    <property type="entry name" value="MurB_C_sf"/>
</dbReference>
<protein>
    <recommendedName>
        <fullName evidence="16">UDP-N-acetylenolpyruvoylglucosamine reductase</fullName>
        <ecNumber evidence="16">1.3.1.98</ecNumber>
    </recommendedName>
    <alternativeName>
        <fullName evidence="16">UDP-N-acetylmuramate dehydrogenase</fullName>
    </alternativeName>
</protein>
<dbReference type="InterPro" id="IPR006094">
    <property type="entry name" value="Oxid_FAD_bind_N"/>
</dbReference>
<dbReference type="Gene3D" id="3.90.78.10">
    <property type="entry name" value="UDP-N-acetylenolpyruvoylglucosamine reductase, C-terminal domain"/>
    <property type="match status" value="1"/>
</dbReference>
<dbReference type="Gene3D" id="3.30.43.10">
    <property type="entry name" value="Uridine Diphospho-n-acetylenolpyruvylglucosamine Reductase, domain 2"/>
    <property type="match status" value="1"/>
</dbReference>
<evidence type="ECO:0000313" key="19">
    <source>
        <dbReference type="Proteomes" id="UP000230228"/>
    </source>
</evidence>
<dbReference type="HAMAP" id="MF_00037">
    <property type="entry name" value="MurB"/>
    <property type="match status" value="1"/>
</dbReference>
<dbReference type="InterPro" id="IPR016167">
    <property type="entry name" value="FAD-bd_PCMH_sub1"/>
</dbReference>
<evidence type="ECO:0000256" key="11">
    <source>
        <dbReference type="ARBA" id="ARBA00022984"/>
    </source>
</evidence>
<dbReference type="Gene3D" id="3.30.465.10">
    <property type="match status" value="1"/>
</dbReference>
<evidence type="ECO:0000256" key="16">
    <source>
        <dbReference type="HAMAP-Rule" id="MF_00037"/>
    </source>
</evidence>
<feature type="active site" evidence="16">
    <location>
        <position position="162"/>
    </location>
</feature>
<dbReference type="PANTHER" id="PTHR21071">
    <property type="entry name" value="UDP-N-ACETYLENOLPYRUVOYLGLUCOSAMINE REDUCTASE"/>
    <property type="match status" value="1"/>
</dbReference>
<comment type="cofactor">
    <cofactor evidence="1 16">
        <name>FAD</name>
        <dbReference type="ChEBI" id="CHEBI:57692"/>
    </cofactor>
</comment>
<evidence type="ECO:0000256" key="14">
    <source>
        <dbReference type="ARBA" id="ARBA00023316"/>
    </source>
</evidence>
<evidence type="ECO:0000256" key="10">
    <source>
        <dbReference type="ARBA" id="ARBA00022960"/>
    </source>
</evidence>
<evidence type="ECO:0000256" key="2">
    <source>
        <dbReference type="ARBA" id="ARBA00003921"/>
    </source>
</evidence>
<dbReference type="InterPro" id="IPR036318">
    <property type="entry name" value="FAD-bd_PCMH-like_sf"/>
</dbReference>
<evidence type="ECO:0000256" key="15">
    <source>
        <dbReference type="ARBA" id="ARBA00048914"/>
    </source>
</evidence>
<keyword evidence="14 16" id="KW-0961">Cell wall biogenesis/degradation</keyword>
<dbReference type="AlphaFoldDB" id="A0A2M8ERL2"/>
<dbReference type="InterPro" id="IPR016166">
    <property type="entry name" value="FAD-bd_PCMH"/>
</dbReference>
<evidence type="ECO:0000256" key="5">
    <source>
        <dbReference type="ARBA" id="ARBA00022490"/>
    </source>
</evidence>
<comment type="pathway">
    <text evidence="4 16">Cell wall biogenesis; peptidoglycan biosynthesis.</text>
</comment>
<evidence type="ECO:0000256" key="8">
    <source>
        <dbReference type="ARBA" id="ARBA00022827"/>
    </source>
</evidence>
<sequence length="313" mass="34450">MTLNIQKNILLAPYTTFKIGGPAKYFCEAKSIGEIREFCNWAKEQKIPVLVLGGGSNVLISDKGFDGLVIKIHNSNLKFEENKIIADAGVNLSKIVLESVNRNLSGLEWAIGIPGTIGGAVNGNAGAFGRATSEAVEEVKAFDILEHSVKNFKKEDCKFGYRKSIFKRNPDLIILSATFRFKKGSSGDIQKAIKDFTRQRIESNPSGFSAGCFFVNPGWEGLRNKEELIREFPELKQFADRPKISAGFLIESVGLKGKKIGGAMIAQEHANFIVNMGKAASKDVLALADLCRKKVKKKYGLELEVEKRLLGFD</sequence>
<dbReference type="InterPro" id="IPR003170">
    <property type="entry name" value="MurB"/>
</dbReference>
<dbReference type="Proteomes" id="UP000230228">
    <property type="component" value="Unassembled WGS sequence"/>
</dbReference>